<evidence type="ECO:0000256" key="3">
    <source>
        <dbReference type="ARBA" id="ARBA00012200"/>
    </source>
</evidence>
<dbReference type="SUPFAM" id="SSF49503">
    <property type="entry name" value="Cupredoxins"/>
    <property type="match status" value="1"/>
</dbReference>
<comment type="subcellular location">
    <subcellularLocation>
        <location evidence="1">Cytoplasm</location>
    </subcellularLocation>
</comment>
<comment type="catalytic activity">
    <reaction evidence="7">
        <text>L-arginyl-[protein] + H2O = L-citrullyl-[protein] + NH4(+)</text>
        <dbReference type="Rhea" id="RHEA:18089"/>
        <dbReference type="Rhea" id="RHEA-COMP:10532"/>
        <dbReference type="Rhea" id="RHEA-COMP:10588"/>
        <dbReference type="ChEBI" id="CHEBI:15377"/>
        <dbReference type="ChEBI" id="CHEBI:28938"/>
        <dbReference type="ChEBI" id="CHEBI:29965"/>
        <dbReference type="ChEBI" id="CHEBI:83397"/>
        <dbReference type="EC" id="3.5.3.15"/>
    </reaction>
</comment>
<dbReference type="PANTHER" id="PTHR10837">
    <property type="entry name" value="PEPTIDYLARGININE DEIMINASE"/>
    <property type="match status" value="1"/>
</dbReference>
<dbReference type="GO" id="GO:0004668">
    <property type="term" value="F:protein-arginine deiminase activity"/>
    <property type="evidence" value="ECO:0007669"/>
    <property type="project" value="UniProtKB-EC"/>
</dbReference>
<evidence type="ECO:0000259" key="9">
    <source>
        <dbReference type="Pfam" id="PF03068"/>
    </source>
</evidence>
<proteinExistence type="inferred from homology"/>
<dbReference type="InterPro" id="IPR013530">
    <property type="entry name" value="PAD_C"/>
</dbReference>
<evidence type="ECO:0000259" key="10">
    <source>
        <dbReference type="Pfam" id="PF08526"/>
    </source>
</evidence>
<evidence type="ECO:0000313" key="12">
    <source>
        <dbReference type="EMBL" id="KAJ1144209.1"/>
    </source>
</evidence>
<dbReference type="Gene3D" id="3.75.10.10">
    <property type="entry name" value="L-arginine/glycine Amidinotransferase, Chain A"/>
    <property type="match status" value="1"/>
</dbReference>
<feature type="active site" evidence="8">
    <location>
        <position position="345"/>
    </location>
</feature>
<evidence type="ECO:0000259" key="11">
    <source>
        <dbReference type="Pfam" id="PF08527"/>
    </source>
</evidence>
<dbReference type="AlphaFoldDB" id="A0AAV7QUM6"/>
<feature type="active site" evidence="8">
    <location>
        <position position="640"/>
    </location>
</feature>
<dbReference type="InterPro" id="IPR013732">
    <property type="entry name" value="PAD_N"/>
</dbReference>
<keyword evidence="5" id="KW-0378">Hydrolase</keyword>
<dbReference type="SUPFAM" id="SSF110083">
    <property type="entry name" value="Peptidylarginine deiminase Pad4, middle domain"/>
    <property type="match status" value="1"/>
</dbReference>
<organism evidence="12 13">
    <name type="scientific">Pleurodeles waltl</name>
    <name type="common">Iberian ribbed newt</name>
    <dbReference type="NCBI Taxonomy" id="8319"/>
    <lineage>
        <taxon>Eukaryota</taxon>
        <taxon>Metazoa</taxon>
        <taxon>Chordata</taxon>
        <taxon>Craniata</taxon>
        <taxon>Vertebrata</taxon>
        <taxon>Euteleostomi</taxon>
        <taxon>Amphibia</taxon>
        <taxon>Batrachia</taxon>
        <taxon>Caudata</taxon>
        <taxon>Salamandroidea</taxon>
        <taxon>Salamandridae</taxon>
        <taxon>Pleurodelinae</taxon>
        <taxon>Pleurodeles</taxon>
    </lineage>
</organism>
<keyword evidence="4" id="KW-0963">Cytoplasm</keyword>
<evidence type="ECO:0000256" key="1">
    <source>
        <dbReference type="ARBA" id="ARBA00004496"/>
    </source>
</evidence>
<dbReference type="InterPro" id="IPR013733">
    <property type="entry name" value="Prot_Arg_deaminase_cen_dom"/>
</dbReference>
<name>A0AAV7QUM6_PLEWA</name>
<keyword evidence="6" id="KW-0106">Calcium</keyword>
<dbReference type="Pfam" id="PF03068">
    <property type="entry name" value="PAD"/>
    <property type="match status" value="1"/>
</dbReference>
<comment type="caution">
    <text evidence="12">The sequence shown here is derived from an EMBL/GenBank/DDBJ whole genome shotgun (WGS) entry which is preliminary data.</text>
</comment>
<dbReference type="GO" id="GO:0005737">
    <property type="term" value="C:cytoplasm"/>
    <property type="evidence" value="ECO:0007669"/>
    <property type="project" value="UniProtKB-SubCell"/>
</dbReference>
<evidence type="ECO:0000256" key="2">
    <source>
        <dbReference type="ARBA" id="ARBA00008166"/>
    </source>
</evidence>
<dbReference type="GO" id="GO:0005509">
    <property type="term" value="F:calcium ion binding"/>
    <property type="evidence" value="ECO:0007669"/>
    <property type="project" value="InterPro"/>
</dbReference>
<dbReference type="FunFam" id="3.75.10.10:FF:000003">
    <property type="entry name" value="Protein-arginine deiminase type-2"/>
    <property type="match status" value="1"/>
</dbReference>
<gene>
    <name evidence="12" type="ORF">NDU88_010511</name>
</gene>
<dbReference type="FunFam" id="2.60.40.1700:FF:000001">
    <property type="entry name" value="Protein-arginine deiminase type-2"/>
    <property type="match status" value="1"/>
</dbReference>
<dbReference type="PANTHER" id="PTHR10837:SF11">
    <property type="entry name" value="PROTEIN-ARGININE DEIMINASE TYPE-1"/>
    <property type="match status" value="1"/>
</dbReference>
<dbReference type="Pfam" id="PF08526">
    <property type="entry name" value="PAD_N"/>
    <property type="match status" value="1"/>
</dbReference>
<evidence type="ECO:0000256" key="8">
    <source>
        <dbReference type="PIRSR" id="PIRSR001247-1"/>
    </source>
</evidence>
<feature type="domain" description="Protein-arginine deiminase (PAD) central" evidence="11">
    <location>
        <begin position="114"/>
        <end position="267"/>
    </location>
</feature>
<feature type="domain" description="Protein-arginine deiminase (PAD) N-terminal" evidence="10">
    <location>
        <begin position="1"/>
        <end position="112"/>
    </location>
</feature>
<dbReference type="InterPro" id="IPR036556">
    <property type="entry name" value="PAD_central_sf"/>
</dbReference>
<dbReference type="EC" id="3.5.3.15" evidence="3"/>
<feature type="active site" evidence="8">
    <location>
        <position position="466"/>
    </location>
</feature>
<dbReference type="Gene3D" id="2.60.40.1700">
    <property type="entry name" value="Protein-arginine deiminase, central domain"/>
    <property type="match status" value="1"/>
</dbReference>
<dbReference type="Pfam" id="PF08527">
    <property type="entry name" value="PAD_M"/>
    <property type="match status" value="1"/>
</dbReference>
<dbReference type="InterPro" id="IPR008972">
    <property type="entry name" value="Cupredoxin"/>
</dbReference>
<dbReference type="PIRSF" id="PIRSF001247">
    <property type="entry name" value="Protein-arginine_deiminase"/>
    <property type="match status" value="1"/>
</dbReference>
<accession>A0AAV7QUM6</accession>
<evidence type="ECO:0000256" key="7">
    <source>
        <dbReference type="ARBA" id="ARBA00048487"/>
    </source>
</evidence>
<dbReference type="GO" id="GO:0005634">
    <property type="term" value="C:nucleus"/>
    <property type="evidence" value="ECO:0007669"/>
    <property type="project" value="TreeGrafter"/>
</dbReference>
<keyword evidence="13" id="KW-1185">Reference proteome</keyword>
<protein>
    <recommendedName>
        <fullName evidence="3">protein-arginine deiminase</fullName>
        <ecNumber evidence="3">3.5.3.15</ecNumber>
    </recommendedName>
</protein>
<dbReference type="InterPro" id="IPR038685">
    <property type="entry name" value="PAD_N_sf"/>
</dbReference>
<reference evidence="12" key="1">
    <citation type="journal article" date="2022" name="bioRxiv">
        <title>Sequencing and chromosome-scale assembly of the giantPleurodeles waltlgenome.</title>
        <authorList>
            <person name="Brown T."/>
            <person name="Elewa A."/>
            <person name="Iarovenko S."/>
            <person name="Subramanian E."/>
            <person name="Araus A.J."/>
            <person name="Petzold A."/>
            <person name="Susuki M."/>
            <person name="Suzuki K.-i.T."/>
            <person name="Hayashi T."/>
            <person name="Toyoda A."/>
            <person name="Oliveira C."/>
            <person name="Osipova E."/>
            <person name="Leigh N.D."/>
            <person name="Simon A."/>
            <person name="Yun M.H."/>
        </authorList>
    </citation>
    <scope>NUCLEOTIDE SEQUENCE</scope>
    <source>
        <strain evidence="12">20211129_DDA</strain>
        <tissue evidence="12">Liver</tissue>
    </source>
</reference>
<sequence length="658" mass="73569">MASPYIVRFSFQQRTNAVCVVGTDVSLDVYGGAPPGAGTFKVKRTGGVQVLYRHKTVTADASTNLWPLDSEVEVLVSMDSPSTDLNDNKITVTYYDSEKKDTLLGKAKIFFTGVVVGLDVDTTRDRDGNLDNYKKASWTWGPDGHGAILLVNCDREQKCFTTTGEELFNPADLEDMSLMTLTTKGPHAFFDAHKVVLHITLQEADKLYVYHSEETNSGVQLRQVLGEKKLRYQVLDTAHEKNVFYVEGIAFPDAGFSGLVNIGVTLLGSSVKNVPDVPLCTRTIVFRMTPWIMTPNILKPLEVFVCSVDDNNIFVKQFKELVKIANCKLRICSAADNRGDRWMQDEMEIGYIEGPRKGFPVVLDSPRNRGLDYFPIHKLLGPDFGYWTREPEDASEVNSLDSFGNLEVSPPVSVNGKDYPLGRIVFGGSLPALAGRRMNKVVRDFLYAQQVQSPVEIYSDWLKVGHVDEFLSFVPSPSKKGFCLLLASPTTCCNLFEEKKKEGHGNAVMFKGLETKERSIADILADKELMKLNAHVQSCIDWNRKVLKKELGLEEKDIIDIPVLFDRVEKYPGVAALFPDLVNMIVLGKNLGIPKPFGPIINGKCCLEEKVCSLLEPLGLNCNFIDDFSSYHVQFGEVHCGSNVRREPFAFKWWNMKP</sequence>
<dbReference type="SUPFAM" id="SSF55909">
    <property type="entry name" value="Pentein"/>
    <property type="match status" value="1"/>
</dbReference>
<dbReference type="Proteomes" id="UP001066276">
    <property type="component" value="Chromosome 6"/>
</dbReference>
<dbReference type="InterPro" id="IPR004303">
    <property type="entry name" value="PAD"/>
</dbReference>
<evidence type="ECO:0000256" key="4">
    <source>
        <dbReference type="ARBA" id="ARBA00022490"/>
    </source>
</evidence>
<evidence type="ECO:0000313" key="13">
    <source>
        <dbReference type="Proteomes" id="UP001066276"/>
    </source>
</evidence>
<dbReference type="EMBL" id="JANPWB010000010">
    <property type="protein sequence ID" value="KAJ1144209.1"/>
    <property type="molecule type" value="Genomic_DNA"/>
</dbReference>
<dbReference type="Gene3D" id="2.60.40.1860">
    <property type="entry name" value="Protein-arginine deiminase, N-terminal domain"/>
    <property type="match status" value="1"/>
</dbReference>
<comment type="similarity">
    <text evidence="2">Belongs to the protein arginine deiminase family.</text>
</comment>
<evidence type="ECO:0000256" key="5">
    <source>
        <dbReference type="ARBA" id="ARBA00022801"/>
    </source>
</evidence>
<feature type="domain" description="Protein-arginine deiminase C-terminal" evidence="9">
    <location>
        <begin position="280"/>
        <end position="655"/>
    </location>
</feature>
<evidence type="ECO:0000256" key="6">
    <source>
        <dbReference type="ARBA" id="ARBA00022837"/>
    </source>
</evidence>
<feature type="active site" evidence="8">
    <location>
        <position position="468"/>
    </location>
</feature>